<feature type="region of interest" description="Disordered" evidence="2">
    <location>
        <begin position="267"/>
        <end position="352"/>
    </location>
</feature>
<dbReference type="PANTHER" id="PTHR37984:SF9">
    <property type="entry name" value="INTEGRASE CATALYTIC DOMAIN-CONTAINING PROTEIN"/>
    <property type="match status" value="1"/>
</dbReference>
<dbReference type="Pfam" id="PF17921">
    <property type="entry name" value="Integrase_H2C2"/>
    <property type="match status" value="1"/>
</dbReference>
<dbReference type="PANTHER" id="PTHR37984">
    <property type="entry name" value="PROTEIN CBG26694"/>
    <property type="match status" value="1"/>
</dbReference>
<feature type="compositionally biased region" description="Low complexity" evidence="2">
    <location>
        <begin position="267"/>
        <end position="278"/>
    </location>
</feature>
<name>A0A1A7XP55_9TELE</name>
<dbReference type="GO" id="GO:0015074">
    <property type="term" value="P:DNA integration"/>
    <property type="evidence" value="ECO:0007669"/>
    <property type="project" value="InterPro"/>
</dbReference>
<accession>A0A1A7XP55</accession>
<dbReference type="InterPro" id="IPR050951">
    <property type="entry name" value="Retrovirus_Pol_polyprotein"/>
</dbReference>
<evidence type="ECO:0000256" key="2">
    <source>
        <dbReference type="SAM" id="MobiDB-lite"/>
    </source>
</evidence>
<dbReference type="PROSITE" id="PS50994">
    <property type="entry name" value="INTEGRASE"/>
    <property type="match status" value="1"/>
</dbReference>
<feature type="compositionally biased region" description="Polar residues" evidence="2">
    <location>
        <begin position="317"/>
        <end position="340"/>
    </location>
</feature>
<evidence type="ECO:0000313" key="4">
    <source>
        <dbReference type="EMBL" id="SBP19619.1"/>
    </source>
</evidence>
<proteinExistence type="predicted"/>
<dbReference type="InterPro" id="IPR001584">
    <property type="entry name" value="Integrase_cat-core"/>
</dbReference>
<dbReference type="EMBL" id="HADW01018219">
    <property type="protein sequence ID" value="SBP19619.1"/>
    <property type="molecule type" value="Transcribed_RNA"/>
</dbReference>
<evidence type="ECO:0000256" key="1">
    <source>
        <dbReference type="ARBA" id="ARBA00039658"/>
    </source>
</evidence>
<dbReference type="InterPro" id="IPR036397">
    <property type="entry name" value="RNaseH_sf"/>
</dbReference>
<dbReference type="InterPro" id="IPR012337">
    <property type="entry name" value="RNaseH-like_sf"/>
</dbReference>
<dbReference type="AlphaFoldDB" id="A0A1A7XP55"/>
<protein>
    <recommendedName>
        <fullName evidence="1">Gypsy retrotransposon integrase-like protein 1</fullName>
    </recommendedName>
</protein>
<feature type="domain" description="Integrase catalytic" evidence="3">
    <location>
        <begin position="59"/>
        <end position="166"/>
    </location>
</feature>
<dbReference type="Gene3D" id="1.10.340.70">
    <property type="match status" value="1"/>
</dbReference>
<dbReference type="SUPFAM" id="SSF53098">
    <property type="entry name" value="Ribonuclease H-like"/>
    <property type="match status" value="1"/>
</dbReference>
<feature type="compositionally biased region" description="Basic residues" evidence="2">
    <location>
        <begin position="291"/>
        <end position="300"/>
    </location>
</feature>
<organism evidence="4">
    <name type="scientific">Iconisemion striatum</name>
    <dbReference type="NCBI Taxonomy" id="60296"/>
    <lineage>
        <taxon>Eukaryota</taxon>
        <taxon>Metazoa</taxon>
        <taxon>Chordata</taxon>
        <taxon>Craniata</taxon>
        <taxon>Vertebrata</taxon>
        <taxon>Euteleostomi</taxon>
        <taxon>Actinopterygii</taxon>
        <taxon>Neopterygii</taxon>
        <taxon>Teleostei</taxon>
        <taxon>Neoteleostei</taxon>
        <taxon>Acanthomorphata</taxon>
        <taxon>Ovalentaria</taxon>
        <taxon>Atherinomorphae</taxon>
        <taxon>Cyprinodontiformes</taxon>
        <taxon>Nothobranchiidae</taxon>
        <taxon>Iconisemion</taxon>
    </lineage>
</organism>
<sequence>MLQRIHQGHLGLTKCRERYNGAVWWPGIASDVKRLVASCKHCNIHRPSQNKEPLLTTPLPELPWQKLATDLCEHKGHYYLIVIDNFSRWLEILNLPKTNSDTVIQKLKSVFSRFGVPEELMTDNGPQFTADQFQRFAAEYDFRHTTLSPRYPQSNGMAERAVKTAKGILQQKDPHLALMSYRSTPTEPTRESPARLLMGREIRTTLPVLTECLKPLWPDLEVVKLQDAKAKRSYEKYYNRRYSTRPLPPLSTGDKVRVKLDEEKTWTTTATVQHQETTPRSHVLKTEHGATPRRNRRHIRLVNQESSLLPEVDASRQESQQDVTVTPTPSGKNTDSQSLPETPHRVITRFGR</sequence>
<dbReference type="InterPro" id="IPR041588">
    <property type="entry name" value="Integrase_H2C2"/>
</dbReference>
<dbReference type="Pfam" id="PF00665">
    <property type="entry name" value="rve"/>
    <property type="match status" value="1"/>
</dbReference>
<dbReference type="GO" id="GO:0003676">
    <property type="term" value="F:nucleic acid binding"/>
    <property type="evidence" value="ECO:0007669"/>
    <property type="project" value="InterPro"/>
</dbReference>
<gene>
    <name evidence="4" type="primary">CR788254.1</name>
</gene>
<evidence type="ECO:0000259" key="3">
    <source>
        <dbReference type="PROSITE" id="PS50994"/>
    </source>
</evidence>
<dbReference type="FunFam" id="3.30.420.10:FF:000063">
    <property type="entry name" value="Retrovirus-related Pol polyprotein from transposon 297-like Protein"/>
    <property type="match status" value="1"/>
</dbReference>
<reference evidence="4" key="2">
    <citation type="submission" date="2016-06" db="EMBL/GenBank/DDBJ databases">
        <title>The genome of a short-lived fish provides insights into sex chromosome evolution and the genetic control of aging.</title>
        <authorList>
            <person name="Reichwald K."/>
            <person name="Felder M."/>
            <person name="Petzold A."/>
            <person name="Koch P."/>
            <person name="Groth M."/>
            <person name="Platzer M."/>
        </authorList>
    </citation>
    <scope>NUCLEOTIDE SEQUENCE</scope>
    <source>
        <tissue evidence="4">Brain</tissue>
    </source>
</reference>
<dbReference type="Gene3D" id="3.30.420.10">
    <property type="entry name" value="Ribonuclease H-like superfamily/Ribonuclease H"/>
    <property type="match status" value="1"/>
</dbReference>
<reference evidence="4" key="1">
    <citation type="submission" date="2016-05" db="EMBL/GenBank/DDBJ databases">
        <authorList>
            <person name="Lavstsen T."/>
            <person name="Jespersen J.S."/>
        </authorList>
    </citation>
    <scope>NUCLEOTIDE SEQUENCE</scope>
    <source>
        <tissue evidence="4">Brain</tissue>
    </source>
</reference>